<organism evidence="1 2">
    <name type="scientific">Candidatus Amesbacteria bacterium RIFCSPHIGHO2_01_FULL_48_32b</name>
    <dbReference type="NCBI Taxonomy" id="1797253"/>
    <lineage>
        <taxon>Bacteria</taxon>
        <taxon>Candidatus Amesiibacteriota</taxon>
    </lineage>
</organism>
<evidence type="ECO:0008006" key="3">
    <source>
        <dbReference type="Google" id="ProtNLM"/>
    </source>
</evidence>
<dbReference type="AlphaFoldDB" id="A0A1F4YH45"/>
<reference evidence="1 2" key="1">
    <citation type="journal article" date="2016" name="Nat. Commun.">
        <title>Thousands of microbial genomes shed light on interconnected biogeochemical processes in an aquifer system.</title>
        <authorList>
            <person name="Anantharaman K."/>
            <person name="Brown C.T."/>
            <person name="Hug L.A."/>
            <person name="Sharon I."/>
            <person name="Castelle C.J."/>
            <person name="Probst A.J."/>
            <person name="Thomas B.C."/>
            <person name="Singh A."/>
            <person name="Wilkins M.J."/>
            <person name="Karaoz U."/>
            <person name="Brodie E.L."/>
            <person name="Williams K.H."/>
            <person name="Hubbard S.S."/>
            <person name="Banfield J.F."/>
        </authorList>
    </citation>
    <scope>NUCLEOTIDE SEQUENCE [LARGE SCALE GENOMIC DNA]</scope>
</reference>
<gene>
    <name evidence="1" type="ORF">A2876_05045</name>
</gene>
<comment type="caution">
    <text evidence="1">The sequence shown here is derived from an EMBL/GenBank/DDBJ whole genome shotgun (WGS) entry which is preliminary data.</text>
</comment>
<dbReference type="Proteomes" id="UP000178176">
    <property type="component" value="Unassembled WGS sequence"/>
</dbReference>
<dbReference type="EMBL" id="MEXH01000001">
    <property type="protein sequence ID" value="OGC93241.1"/>
    <property type="molecule type" value="Genomic_DNA"/>
</dbReference>
<evidence type="ECO:0000313" key="1">
    <source>
        <dbReference type="EMBL" id="OGC93241.1"/>
    </source>
</evidence>
<evidence type="ECO:0000313" key="2">
    <source>
        <dbReference type="Proteomes" id="UP000178176"/>
    </source>
</evidence>
<proteinExistence type="predicted"/>
<name>A0A1F4YH45_9BACT</name>
<protein>
    <recommendedName>
        <fullName evidence="3">HD domain-containing protein</fullName>
    </recommendedName>
</protein>
<sequence>MAGRDGFTERDQGESLGQAVYGDLRRRFLGEKLWEVGNNPEMVVLEAEGLISTDPGRAVKTLKETHIWKKRQELIQTRFGRGEAAKVTGFLTAFEEAGVADEMVEAAYEFGEERLRQLGVSEERVKRAVAGPGGHVREVVEAAEQGNASGFLRALAALHDVSKYAVIGGKDTFMLGMHETMSGVLTREVMATILSNNRIRDIVGSEGYGQGWENTMDLVARFAGIAVSAHGYEEFPYKMAVKDKRNILDQGQGIYKMFGTQFYLDNRSVVDNFCVRGVGGVAKGDRQYLVGLIEGLREADMAVGGEISSMWKYHEEAVMRMEREPKWQPLGRTSREYIMTFAATVLEYWSDMPNVLGLRGRLDTEADRSLLLLVAVERGEDPSFFEAEWKNSGISDNRQQEITRIVDEMRSVFPGGKGGFADHYRKFLELGRVINSIPQEVIGEMGQEWFDGLRGQLFMRTTKELSFGQRIWGR</sequence>
<accession>A0A1F4YH45</accession>